<dbReference type="EMBL" id="CP016761">
    <property type="protein sequence ID" value="ANX13795.1"/>
    <property type="molecule type" value="Genomic_DNA"/>
</dbReference>
<reference evidence="2 3" key="1">
    <citation type="submission" date="2016-08" db="EMBL/GenBank/DDBJ databases">
        <title>Complete genome sequence of Fictibacillus arsenicus G25-54, a strain with toxicity to nematodes and a potential arsenic-resistance activity.</title>
        <authorList>
            <person name="Zheng Z."/>
        </authorList>
    </citation>
    <scope>NUCLEOTIDE SEQUENCE [LARGE SCALE GENOMIC DNA]</scope>
    <source>
        <strain evidence="2 3">G25-54</strain>
    </source>
</reference>
<feature type="region of interest" description="Disordered" evidence="1">
    <location>
        <begin position="50"/>
        <end position="120"/>
    </location>
</feature>
<dbReference type="KEGG" id="far:ABE41_017430"/>
<feature type="compositionally biased region" description="Polar residues" evidence="1">
    <location>
        <begin position="83"/>
        <end position="114"/>
    </location>
</feature>
<dbReference type="Proteomes" id="UP000077412">
    <property type="component" value="Chromosome"/>
</dbReference>
<organism evidence="2 3">
    <name type="scientific">Fictibacillus arsenicus</name>
    <dbReference type="NCBI Taxonomy" id="255247"/>
    <lineage>
        <taxon>Bacteria</taxon>
        <taxon>Bacillati</taxon>
        <taxon>Bacillota</taxon>
        <taxon>Bacilli</taxon>
        <taxon>Bacillales</taxon>
        <taxon>Fictibacillaceae</taxon>
        <taxon>Fictibacillus</taxon>
    </lineage>
</organism>
<evidence type="ECO:0000313" key="3">
    <source>
        <dbReference type="Proteomes" id="UP000077412"/>
    </source>
</evidence>
<accession>A0A1B1Z8P4</accession>
<gene>
    <name evidence="2" type="ORF">ABE41_017430</name>
</gene>
<proteinExistence type="predicted"/>
<name>A0A1B1Z8P4_9BACL</name>
<protein>
    <submittedName>
        <fullName evidence="2">Uncharacterized protein</fullName>
    </submittedName>
</protein>
<dbReference type="RefSeq" id="WP_066293119.1">
    <property type="nucleotide sequence ID" value="NZ_CP016761.1"/>
</dbReference>
<dbReference type="AlphaFoldDB" id="A0A1B1Z8P4"/>
<evidence type="ECO:0000313" key="2">
    <source>
        <dbReference type="EMBL" id="ANX13795.1"/>
    </source>
</evidence>
<dbReference type="OrthoDB" id="2452361at2"/>
<keyword evidence="3" id="KW-1185">Reference proteome</keyword>
<evidence type="ECO:0000256" key="1">
    <source>
        <dbReference type="SAM" id="MobiDB-lite"/>
    </source>
</evidence>
<sequence>MKKTLLYSILALGLIAASVGGYVYYIINVKTYDTADKKVTEITEEEYKIDLPSDSVTTDEPVPPSENTSTDSDDSSTDSNSNQEPSASSTENEPENATASTQPTSSTNHNNHSQPKPKKVTVQQIKNNYRPVFQSLQSQANGRLSALVGHAESEYRTKKANGEKIRIGYFVSKYKSAGENLEAKTDQTFNTIYSALKNDLKRNGFDTKHAAEFKTQYENEKEVRRNSLYSQVKDRL</sequence>